<evidence type="ECO:0000313" key="5">
    <source>
        <dbReference type="EMBL" id="MFC5066955.1"/>
    </source>
</evidence>
<gene>
    <name evidence="5" type="ORF">ACFPFW_02885</name>
</gene>
<dbReference type="SUPFAM" id="SSF52833">
    <property type="entry name" value="Thioredoxin-like"/>
    <property type="match status" value="1"/>
</dbReference>
<dbReference type="RefSeq" id="WP_114957365.1">
    <property type="nucleotide sequence ID" value="NZ_JBHSJF010000002.1"/>
</dbReference>
<dbReference type="SFLD" id="SFLDS00019">
    <property type="entry name" value="Glutathione_Transferase_(cytos"/>
    <property type="match status" value="1"/>
</dbReference>
<comment type="subunit">
    <text evidence="1">Homodimer.</text>
</comment>
<evidence type="ECO:0000259" key="3">
    <source>
        <dbReference type="PROSITE" id="PS50404"/>
    </source>
</evidence>
<dbReference type="SFLD" id="SFLDG00358">
    <property type="entry name" value="Main_(cytGST)"/>
    <property type="match status" value="1"/>
</dbReference>
<dbReference type="Gene3D" id="3.40.30.10">
    <property type="entry name" value="Glutaredoxin"/>
    <property type="match status" value="1"/>
</dbReference>
<dbReference type="PANTHER" id="PTHR43969">
    <property type="entry name" value="GLUTATHIONE S TRANSFERASE D10, ISOFORM A-RELATED"/>
    <property type="match status" value="1"/>
</dbReference>
<dbReference type="InterPro" id="IPR010987">
    <property type="entry name" value="Glutathione-S-Trfase_C-like"/>
</dbReference>
<evidence type="ECO:0000313" key="6">
    <source>
        <dbReference type="Proteomes" id="UP001595796"/>
    </source>
</evidence>
<dbReference type="CDD" id="cd03056">
    <property type="entry name" value="GST_N_4"/>
    <property type="match status" value="1"/>
</dbReference>
<dbReference type="InterPro" id="IPR004045">
    <property type="entry name" value="Glutathione_S-Trfase_N"/>
</dbReference>
<evidence type="ECO:0000259" key="4">
    <source>
        <dbReference type="PROSITE" id="PS50405"/>
    </source>
</evidence>
<dbReference type="InterPro" id="IPR036249">
    <property type="entry name" value="Thioredoxin-like_sf"/>
</dbReference>
<sequence>MKVYGDTKSGNCLKVLYTADFLGLTYEFVPVDITKGESRTPAFLARSAMGQVPLVEFDDGRCLAQSNAIIRYLARGSRLIPDDPFLGAKVDELLFWEQYSHEPYVATCRFQMVYLGKPSSEREPIRVEKGEKALDFMETRLAGRQWFIGDELSLADIALVAYTRVAHEGGFDLASRPGVRKWIGRCEEALGLKAEVESV</sequence>
<keyword evidence="6" id="KW-1185">Reference proteome</keyword>
<dbReference type="SUPFAM" id="SSF47616">
    <property type="entry name" value="GST C-terminal domain-like"/>
    <property type="match status" value="1"/>
</dbReference>
<dbReference type="Pfam" id="PF02798">
    <property type="entry name" value="GST_N"/>
    <property type="match status" value="1"/>
</dbReference>
<evidence type="ECO:0000256" key="2">
    <source>
        <dbReference type="RuleBase" id="RU003494"/>
    </source>
</evidence>
<dbReference type="InterPro" id="IPR040079">
    <property type="entry name" value="Glutathione_S-Trfase"/>
</dbReference>
<dbReference type="InterPro" id="IPR036282">
    <property type="entry name" value="Glutathione-S-Trfase_C_sf"/>
</dbReference>
<feature type="domain" description="GST C-terminal" evidence="4">
    <location>
        <begin position="83"/>
        <end position="199"/>
    </location>
</feature>
<proteinExistence type="inferred from homology"/>
<dbReference type="Proteomes" id="UP001595796">
    <property type="component" value="Unassembled WGS sequence"/>
</dbReference>
<dbReference type="PROSITE" id="PS50404">
    <property type="entry name" value="GST_NTER"/>
    <property type="match status" value="1"/>
</dbReference>
<accession>A0ABV9YZU5</accession>
<dbReference type="InterPro" id="IPR004046">
    <property type="entry name" value="GST_C"/>
</dbReference>
<dbReference type="EMBL" id="JBHSJF010000002">
    <property type="protein sequence ID" value="MFC5066955.1"/>
    <property type="molecule type" value="Genomic_DNA"/>
</dbReference>
<dbReference type="Pfam" id="PF00043">
    <property type="entry name" value="GST_C"/>
    <property type="match status" value="1"/>
</dbReference>
<comment type="similarity">
    <text evidence="2">Belongs to the GST superfamily.</text>
</comment>
<dbReference type="PROSITE" id="PS50405">
    <property type="entry name" value="GST_CTER"/>
    <property type="match status" value="1"/>
</dbReference>
<comment type="caution">
    <text evidence="5">The sequence shown here is derived from an EMBL/GenBank/DDBJ whole genome shotgun (WGS) entry which is preliminary data.</text>
</comment>
<name>A0ABV9YZU5_9HYPH</name>
<protein>
    <submittedName>
        <fullName evidence="5">Glutathione S-transferase family protein</fullName>
    </submittedName>
</protein>
<dbReference type="Gene3D" id="1.20.1050.10">
    <property type="match status" value="1"/>
</dbReference>
<evidence type="ECO:0000256" key="1">
    <source>
        <dbReference type="ARBA" id="ARBA00011738"/>
    </source>
</evidence>
<feature type="domain" description="GST N-terminal" evidence="3">
    <location>
        <begin position="1"/>
        <end position="81"/>
    </location>
</feature>
<dbReference type="PANTHER" id="PTHR43969:SF9">
    <property type="entry name" value="GLUTATHIONE S TRANSFERASE D10, ISOFORM A-RELATED"/>
    <property type="match status" value="1"/>
</dbReference>
<reference evidence="6" key="1">
    <citation type="journal article" date="2019" name="Int. J. Syst. Evol. Microbiol.">
        <title>The Global Catalogue of Microorganisms (GCM) 10K type strain sequencing project: providing services to taxonomists for standard genome sequencing and annotation.</title>
        <authorList>
            <consortium name="The Broad Institute Genomics Platform"/>
            <consortium name="The Broad Institute Genome Sequencing Center for Infectious Disease"/>
            <person name="Wu L."/>
            <person name="Ma J."/>
        </authorList>
    </citation>
    <scope>NUCLEOTIDE SEQUENCE [LARGE SCALE GENOMIC DNA]</scope>
    <source>
        <strain evidence="6">CGMCC 1.16444</strain>
    </source>
</reference>
<organism evidence="5 6">
    <name type="scientific">Flaviflagellibacter deserti</name>
    <dbReference type="NCBI Taxonomy" id="2267266"/>
    <lineage>
        <taxon>Bacteria</taxon>
        <taxon>Pseudomonadati</taxon>
        <taxon>Pseudomonadota</taxon>
        <taxon>Alphaproteobacteria</taxon>
        <taxon>Hyphomicrobiales</taxon>
        <taxon>Flaviflagellibacter</taxon>
    </lineage>
</organism>